<organism evidence="8 9">
    <name type="scientific">Malaciobacter halophilus</name>
    <dbReference type="NCBI Taxonomy" id="197482"/>
    <lineage>
        <taxon>Bacteria</taxon>
        <taxon>Pseudomonadati</taxon>
        <taxon>Campylobacterota</taxon>
        <taxon>Epsilonproteobacteria</taxon>
        <taxon>Campylobacterales</taxon>
        <taxon>Arcobacteraceae</taxon>
        <taxon>Malaciobacter</taxon>
    </lineage>
</organism>
<evidence type="ECO:0000313" key="9">
    <source>
        <dbReference type="Proteomes" id="UP000233248"/>
    </source>
</evidence>
<dbReference type="InterPro" id="IPR002771">
    <property type="entry name" value="Multi_antbiot-R_MarC"/>
</dbReference>
<dbReference type="NCBIfam" id="TIGR00427">
    <property type="entry name" value="NAAT family transporter"/>
    <property type="match status" value="1"/>
</dbReference>
<dbReference type="EMBL" id="NXIF01000033">
    <property type="protein sequence ID" value="PKI80513.1"/>
    <property type="molecule type" value="Genomic_DNA"/>
</dbReference>
<dbReference type="RefSeq" id="WP_101185058.1">
    <property type="nucleotide sequence ID" value="NZ_CP031218.1"/>
</dbReference>
<accession>A0A2N1J1R8</accession>
<sequence>MEIGAYFISIYLKMFFIMTPFFVLSVFLTVTNESTVKQRHALAIKTTISIIIMSLVLLFFGQHIFAVFGITLDAFKIGAGALLFLTAVELVKGNKDKQEINNKSVLDLAVVPLAIPVTMGPGTIGVLLVMGAEFNTFAKLMTGSLALVTAIFTIGVMLYLSSHIEKIIGKQGLMVISKITGLFLAALSAQIIFSGIKSFLNLG</sequence>
<evidence type="ECO:0000256" key="1">
    <source>
        <dbReference type="ARBA" id="ARBA00004651"/>
    </source>
</evidence>
<dbReference type="Proteomes" id="UP000233248">
    <property type="component" value="Unassembled WGS sequence"/>
</dbReference>
<reference evidence="8 9" key="1">
    <citation type="submission" date="2017-09" db="EMBL/GenBank/DDBJ databases">
        <title>Genomics of the genus Arcobacter.</title>
        <authorList>
            <person name="Perez-Cataluna A."/>
            <person name="Figueras M.J."/>
            <person name="Salas-Masso N."/>
        </authorList>
    </citation>
    <scope>NUCLEOTIDE SEQUENCE [LARGE SCALE GENOMIC DNA]</scope>
    <source>
        <strain evidence="8 9">DSM 18005</strain>
    </source>
</reference>
<evidence type="ECO:0000256" key="7">
    <source>
        <dbReference type="RuleBase" id="RU362048"/>
    </source>
</evidence>
<keyword evidence="3" id="KW-1003">Cell membrane</keyword>
<name>A0A2N1J1R8_9BACT</name>
<proteinExistence type="inferred from homology"/>
<keyword evidence="9" id="KW-1185">Reference proteome</keyword>
<feature type="transmembrane region" description="Helical" evidence="7">
    <location>
        <begin position="6"/>
        <end position="30"/>
    </location>
</feature>
<dbReference type="KEGG" id="ahs:AHALO_2503"/>
<gene>
    <name evidence="8" type="ORF">CP960_08870</name>
</gene>
<dbReference type="GO" id="GO:0005886">
    <property type="term" value="C:plasma membrane"/>
    <property type="evidence" value="ECO:0007669"/>
    <property type="project" value="UniProtKB-SubCell"/>
</dbReference>
<keyword evidence="5 7" id="KW-1133">Transmembrane helix</keyword>
<protein>
    <recommendedName>
        <fullName evidence="7">UPF0056 membrane protein</fullName>
    </recommendedName>
</protein>
<comment type="caution">
    <text evidence="8">The sequence shown here is derived from an EMBL/GenBank/DDBJ whole genome shotgun (WGS) entry which is preliminary data.</text>
</comment>
<keyword evidence="4 7" id="KW-0812">Transmembrane</keyword>
<dbReference type="PANTHER" id="PTHR33508">
    <property type="entry name" value="UPF0056 MEMBRANE PROTEIN YHCE"/>
    <property type="match status" value="1"/>
</dbReference>
<feature type="transmembrane region" description="Helical" evidence="7">
    <location>
        <begin position="108"/>
        <end position="131"/>
    </location>
</feature>
<evidence type="ECO:0000256" key="4">
    <source>
        <dbReference type="ARBA" id="ARBA00022692"/>
    </source>
</evidence>
<feature type="transmembrane region" description="Helical" evidence="7">
    <location>
        <begin position="42"/>
        <end position="60"/>
    </location>
</feature>
<feature type="transmembrane region" description="Helical" evidence="7">
    <location>
        <begin position="137"/>
        <end position="160"/>
    </location>
</feature>
<evidence type="ECO:0000313" key="8">
    <source>
        <dbReference type="EMBL" id="PKI80513.1"/>
    </source>
</evidence>
<dbReference type="PANTHER" id="PTHR33508:SF1">
    <property type="entry name" value="UPF0056 MEMBRANE PROTEIN YHCE"/>
    <property type="match status" value="1"/>
</dbReference>
<evidence type="ECO:0000256" key="6">
    <source>
        <dbReference type="ARBA" id="ARBA00023136"/>
    </source>
</evidence>
<dbReference type="Pfam" id="PF01914">
    <property type="entry name" value="MarC"/>
    <property type="match status" value="1"/>
</dbReference>
<comment type="similarity">
    <text evidence="2 7">Belongs to the UPF0056 (MarC) family.</text>
</comment>
<evidence type="ECO:0000256" key="5">
    <source>
        <dbReference type="ARBA" id="ARBA00022989"/>
    </source>
</evidence>
<evidence type="ECO:0000256" key="2">
    <source>
        <dbReference type="ARBA" id="ARBA00009784"/>
    </source>
</evidence>
<feature type="transmembrane region" description="Helical" evidence="7">
    <location>
        <begin position="66"/>
        <end position="88"/>
    </location>
</feature>
<dbReference type="OrthoDB" id="21094at2"/>
<feature type="transmembrane region" description="Helical" evidence="7">
    <location>
        <begin position="172"/>
        <end position="193"/>
    </location>
</feature>
<keyword evidence="6 7" id="KW-0472">Membrane</keyword>
<dbReference type="AlphaFoldDB" id="A0A2N1J1R8"/>
<evidence type="ECO:0000256" key="3">
    <source>
        <dbReference type="ARBA" id="ARBA00022475"/>
    </source>
</evidence>
<comment type="subcellular location">
    <subcellularLocation>
        <location evidence="1 7">Cell membrane</location>
        <topology evidence="1 7">Multi-pass membrane protein</topology>
    </subcellularLocation>
</comment>